<feature type="compositionally biased region" description="Basic and acidic residues" evidence="1">
    <location>
        <begin position="374"/>
        <end position="391"/>
    </location>
</feature>
<feature type="region of interest" description="Disordered" evidence="1">
    <location>
        <begin position="286"/>
        <end position="314"/>
    </location>
</feature>
<feature type="compositionally biased region" description="Low complexity" evidence="1">
    <location>
        <begin position="102"/>
        <end position="124"/>
    </location>
</feature>
<keyword evidence="2" id="KW-0472">Membrane</keyword>
<feature type="region of interest" description="Disordered" evidence="1">
    <location>
        <begin position="90"/>
        <end position="124"/>
    </location>
</feature>
<dbReference type="OrthoDB" id="6241805at2759"/>
<accession>A0A8J4TKU2</accession>
<comment type="caution">
    <text evidence="3">The sequence shown here is derived from an EMBL/GenBank/DDBJ whole genome shotgun (WGS) entry which is preliminary data.</text>
</comment>
<gene>
    <name evidence="3" type="ORF">PHET_02769</name>
</gene>
<name>A0A8J4TKU2_9TREM</name>
<proteinExistence type="predicted"/>
<protein>
    <recommendedName>
        <fullName evidence="5">Transmembrane protein</fullName>
    </recommendedName>
</protein>
<organism evidence="3 4">
    <name type="scientific">Paragonimus heterotremus</name>
    <dbReference type="NCBI Taxonomy" id="100268"/>
    <lineage>
        <taxon>Eukaryota</taxon>
        <taxon>Metazoa</taxon>
        <taxon>Spiralia</taxon>
        <taxon>Lophotrochozoa</taxon>
        <taxon>Platyhelminthes</taxon>
        <taxon>Trematoda</taxon>
        <taxon>Digenea</taxon>
        <taxon>Plagiorchiida</taxon>
        <taxon>Troglotremata</taxon>
        <taxon>Troglotrematidae</taxon>
        <taxon>Paragonimus</taxon>
    </lineage>
</organism>
<keyword evidence="2" id="KW-1133">Transmembrane helix</keyword>
<reference evidence="3" key="1">
    <citation type="submission" date="2019-05" db="EMBL/GenBank/DDBJ databases">
        <title>Annotation for the trematode Paragonimus heterotremus.</title>
        <authorList>
            <person name="Choi Y.-J."/>
        </authorList>
    </citation>
    <scope>NUCLEOTIDE SEQUENCE</scope>
    <source>
        <strain evidence="3">LC</strain>
    </source>
</reference>
<feature type="compositionally biased region" description="Low complexity" evidence="1">
    <location>
        <begin position="303"/>
        <end position="312"/>
    </location>
</feature>
<evidence type="ECO:0008006" key="5">
    <source>
        <dbReference type="Google" id="ProtNLM"/>
    </source>
</evidence>
<feature type="region of interest" description="Disordered" evidence="1">
    <location>
        <begin position="359"/>
        <end position="404"/>
    </location>
</feature>
<feature type="compositionally biased region" description="Basic and acidic residues" evidence="1">
    <location>
        <begin position="286"/>
        <end position="302"/>
    </location>
</feature>
<evidence type="ECO:0000256" key="1">
    <source>
        <dbReference type="SAM" id="MobiDB-lite"/>
    </source>
</evidence>
<dbReference type="EMBL" id="LUCH01001088">
    <property type="protein sequence ID" value="KAF5403696.1"/>
    <property type="molecule type" value="Genomic_DNA"/>
</dbReference>
<feature type="compositionally biased region" description="Polar residues" evidence="1">
    <location>
        <begin position="395"/>
        <end position="404"/>
    </location>
</feature>
<feature type="region of interest" description="Disordered" evidence="1">
    <location>
        <begin position="440"/>
        <end position="461"/>
    </location>
</feature>
<sequence>MRCRLLDRATYDAKKLQCVNARISSCNAGAPSYGSISKPPTGRIYETTVRRERSNWTTYLPWTALCLIPLILIFVLGMICTPRKSLDDFEDDGEADELKVNSPQTPSPSSMTDSSCSSPKSTRSAIVMKSQNPDLVRTQLSARCSSDPDSIAYALVTPIPLSERPPNWGTRQWNDNRTDDPFNTFGSKYATRDANKAVVPGLASRLAKAVRFQLTQQSDHNQPNNNQLKRPELDCRRFDHLRAAVNRTSRSRHFHKTSTIISGVENKMFVLPAEFELAALHVNEKHENHGDSLKTAEGRQSERGGQSSGYRSTSIGLPTRHAQIHPLAQFDATDVQPNGFLLREAGLTDNAHSAKVFNSDQLSVPDSSSTSTADSDREDVTPFRRPDHVGRDPLVNQTRVDKNQPNGFLVTSAQVDSLTRSNGNHQKTVLVQTYSHLTEKSQSTGSAGISKPQLSSDYVLL</sequence>
<feature type="compositionally biased region" description="Low complexity" evidence="1">
    <location>
        <begin position="359"/>
        <end position="373"/>
    </location>
</feature>
<keyword evidence="2" id="KW-0812">Transmembrane</keyword>
<keyword evidence="4" id="KW-1185">Reference proteome</keyword>
<dbReference type="AlphaFoldDB" id="A0A8J4TKU2"/>
<dbReference type="Proteomes" id="UP000748531">
    <property type="component" value="Unassembled WGS sequence"/>
</dbReference>
<evidence type="ECO:0000313" key="4">
    <source>
        <dbReference type="Proteomes" id="UP000748531"/>
    </source>
</evidence>
<evidence type="ECO:0000313" key="3">
    <source>
        <dbReference type="EMBL" id="KAF5403696.1"/>
    </source>
</evidence>
<evidence type="ECO:0000256" key="2">
    <source>
        <dbReference type="SAM" id="Phobius"/>
    </source>
</evidence>
<feature type="transmembrane region" description="Helical" evidence="2">
    <location>
        <begin position="59"/>
        <end position="79"/>
    </location>
</feature>